<comment type="caution">
    <text evidence="2">The sequence shown here is derived from an EMBL/GenBank/DDBJ whole genome shotgun (WGS) entry which is preliminary data.</text>
</comment>
<keyword evidence="3" id="KW-1185">Reference proteome</keyword>
<reference evidence="2" key="1">
    <citation type="journal article" date="2023" name="Insect Mol. Biol.">
        <title>Genome sequencing provides insights into the evolution of gene families encoding plant cell wall-degrading enzymes in longhorned beetles.</title>
        <authorList>
            <person name="Shin N.R."/>
            <person name="Okamura Y."/>
            <person name="Kirsch R."/>
            <person name="Pauchet Y."/>
        </authorList>
    </citation>
    <scope>NUCLEOTIDE SEQUENCE</scope>
    <source>
        <strain evidence="2">AMC_N1</strain>
    </source>
</reference>
<feature type="compositionally biased region" description="Polar residues" evidence="1">
    <location>
        <begin position="256"/>
        <end position="272"/>
    </location>
</feature>
<protein>
    <submittedName>
        <fullName evidence="2">Uncharacterized protein</fullName>
    </submittedName>
</protein>
<evidence type="ECO:0000313" key="2">
    <source>
        <dbReference type="EMBL" id="KAJ8953561.1"/>
    </source>
</evidence>
<proteinExistence type="predicted"/>
<sequence length="426" mass="48681">MPRATSLMMDTFKFFAVLLLYCVFAAYCYPARPLNERTPELTWQAWLLVDDQNQNQNKQQTHSDGAMRRRITPKSVFIAPTFSPEALPPCAEGYSSDKMGRCIKIIKLDQAAHRKFIIEKLKEKFGPLDYEDEGDEDAPTPGPFQINIPLAGDGDDDSDEETDIAIIVSPTKNFMESIGISLDKRDSLDDENEQETLLRKLAETTTRTTTVTEEPTTLLENGEASTLPEDATATEQASTEDAGRTETRSVKRSTTEEYPSSTAEPTTTPQKNQELQFRFPDEPDHLHDLVRFPEESYAFQTQIPSSVEASDIHDTARFLSEQPSERVVFRDQPHLDLSGFDYGARGRSSSATGLHNRRNREKHSGMFLLPPRWSQPDFQKPLVLRFSRKHTYLDEDQFRNPDYYRSVASDDFAYLFKFKHKQSTHR</sequence>
<dbReference type="AlphaFoldDB" id="A0AAV8YPV7"/>
<feature type="compositionally biased region" description="Basic and acidic residues" evidence="1">
    <location>
        <begin position="241"/>
        <end position="255"/>
    </location>
</feature>
<evidence type="ECO:0000256" key="1">
    <source>
        <dbReference type="SAM" id="MobiDB-lite"/>
    </source>
</evidence>
<name>A0AAV8YPV7_9CUCU</name>
<feature type="compositionally biased region" description="Acidic residues" evidence="1">
    <location>
        <begin position="129"/>
        <end position="138"/>
    </location>
</feature>
<dbReference type="Proteomes" id="UP001162162">
    <property type="component" value="Unassembled WGS sequence"/>
</dbReference>
<feature type="compositionally biased region" description="Low complexity" evidence="1">
    <location>
        <begin position="203"/>
        <end position="220"/>
    </location>
</feature>
<evidence type="ECO:0000313" key="3">
    <source>
        <dbReference type="Proteomes" id="UP001162162"/>
    </source>
</evidence>
<dbReference type="EMBL" id="JAPWTK010000055">
    <property type="protein sequence ID" value="KAJ8953561.1"/>
    <property type="molecule type" value="Genomic_DNA"/>
</dbReference>
<feature type="region of interest" description="Disordered" evidence="1">
    <location>
        <begin position="199"/>
        <end position="272"/>
    </location>
</feature>
<accession>A0AAV8YPV7</accession>
<organism evidence="2 3">
    <name type="scientific">Aromia moschata</name>
    <dbReference type="NCBI Taxonomy" id="1265417"/>
    <lineage>
        <taxon>Eukaryota</taxon>
        <taxon>Metazoa</taxon>
        <taxon>Ecdysozoa</taxon>
        <taxon>Arthropoda</taxon>
        <taxon>Hexapoda</taxon>
        <taxon>Insecta</taxon>
        <taxon>Pterygota</taxon>
        <taxon>Neoptera</taxon>
        <taxon>Endopterygota</taxon>
        <taxon>Coleoptera</taxon>
        <taxon>Polyphaga</taxon>
        <taxon>Cucujiformia</taxon>
        <taxon>Chrysomeloidea</taxon>
        <taxon>Cerambycidae</taxon>
        <taxon>Cerambycinae</taxon>
        <taxon>Callichromatini</taxon>
        <taxon>Aromia</taxon>
    </lineage>
</organism>
<gene>
    <name evidence="2" type="ORF">NQ318_002981</name>
</gene>
<feature type="region of interest" description="Disordered" evidence="1">
    <location>
        <begin position="128"/>
        <end position="160"/>
    </location>
</feature>